<dbReference type="InterPro" id="IPR002208">
    <property type="entry name" value="SecY/SEC61-alpha"/>
</dbReference>
<dbReference type="GO" id="GO:0016020">
    <property type="term" value="C:membrane"/>
    <property type="evidence" value="ECO:0007669"/>
    <property type="project" value="InterPro"/>
</dbReference>
<reference evidence="2" key="1">
    <citation type="submission" date="2019-08" db="EMBL/GenBank/DDBJ databases">
        <authorList>
            <person name="Kucharzyk K."/>
            <person name="Murdoch R.W."/>
            <person name="Higgins S."/>
            <person name="Loffler F."/>
        </authorList>
    </citation>
    <scope>NUCLEOTIDE SEQUENCE</scope>
</reference>
<evidence type="ECO:0000313" key="2">
    <source>
        <dbReference type="EMBL" id="MPN20427.1"/>
    </source>
</evidence>
<feature type="transmembrane region" description="Helical" evidence="1">
    <location>
        <begin position="87"/>
        <end position="107"/>
    </location>
</feature>
<feature type="transmembrane region" description="Helical" evidence="1">
    <location>
        <begin position="30"/>
        <end position="50"/>
    </location>
</feature>
<dbReference type="Pfam" id="PF00344">
    <property type="entry name" value="SecY"/>
    <property type="match status" value="1"/>
</dbReference>
<feature type="transmembrane region" description="Helical" evidence="1">
    <location>
        <begin position="188"/>
        <end position="210"/>
    </location>
</feature>
<name>A0A645G0R8_9ZZZZ</name>
<accession>A0A645G0R8</accession>
<dbReference type="Gene3D" id="1.10.3370.10">
    <property type="entry name" value="SecY subunit domain"/>
    <property type="match status" value="1"/>
</dbReference>
<dbReference type="AlphaFoldDB" id="A0A645G0R8"/>
<proteinExistence type="predicted"/>
<protein>
    <submittedName>
        <fullName evidence="2">Protein translocase subunit SecY</fullName>
    </submittedName>
</protein>
<dbReference type="SUPFAM" id="SSF103491">
    <property type="entry name" value="Preprotein translocase SecY subunit"/>
    <property type="match status" value="1"/>
</dbReference>
<gene>
    <name evidence="2" type="primary">secY_43</name>
    <name evidence="2" type="ORF">SDC9_167806</name>
</gene>
<keyword evidence="1" id="KW-0812">Transmembrane</keyword>
<organism evidence="2">
    <name type="scientific">bioreactor metagenome</name>
    <dbReference type="NCBI Taxonomy" id="1076179"/>
    <lineage>
        <taxon>unclassified sequences</taxon>
        <taxon>metagenomes</taxon>
        <taxon>ecological metagenomes</taxon>
    </lineage>
</organism>
<sequence length="249" mass="27566">MIIFASICSQVPTTVVSIFSGVFVTASYRWWILPVLAIFVAVVIAAVVLVDRAVRRIPVQYAKRVVGRKMYGGQSTHIPLKANANGVMPLILAMTLMQVPGMIGQFWPEGAFYTFYKTWLYPGTTTTGAVVYYVIYALLILGFAYFYSSITFNPVEISKNLQQNGGFIPGIRPGKPTGEHLMRISNRLTLFGAFFLTCLAIIPTVLLHSFGMRSPFGPTSVLIMVSVALETSEQLESLMLMRHYKGFLG</sequence>
<comment type="caution">
    <text evidence="2">The sequence shown here is derived from an EMBL/GenBank/DDBJ whole genome shotgun (WGS) entry which is preliminary data.</text>
</comment>
<keyword evidence="1" id="KW-1133">Transmembrane helix</keyword>
<keyword evidence="1" id="KW-0472">Membrane</keyword>
<dbReference type="GO" id="GO:0015031">
    <property type="term" value="P:protein transport"/>
    <property type="evidence" value="ECO:0007669"/>
    <property type="project" value="InterPro"/>
</dbReference>
<feature type="transmembrane region" description="Helical" evidence="1">
    <location>
        <begin position="127"/>
        <end position="147"/>
    </location>
</feature>
<evidence type="ECO:0000256" key="1">
    <source>
        <dbReference type="SAM" id="Phobius"/>
    </source>
</evidence>
<dbReference type="EMBL" id="VSSQ01068186">
    <property type="protein sequence ID" value="MPN20427.1"/>
    <property type="molecule type" value="Genomic_DNA"/>
</dbReference>
<dbReference type="InterPro" id="IPR023201">
    <property type="entry name" value="SecY_dom_sf"/>
</dbReference>
<dbReference type="PANTHER" id="PTHR10906">
    <property type="entry name" value="SECY/SEC61-ALPHA FAMILY MEMBER"/>
    <property type="match status" value="1"/>
</dbReference>